<evidence type="ECO:0000313" key="3">
    <source>
        <dbReference type="Proteomes" id="UP000198393"/>
    </source>
</evidence>
<keyword evidence="1" id="KW-0472">Membrane</keyword>
<feature type="transmembrane region" description="Helical" evidence="1">
    <location>
        <begin position="166"/>
        <end position="183"/>
    </location>
</feature>
<dbReference type="OrthoDB" id="7010242at2"/>
<organism evidence="2 3">
    <name type="scientific">Ekhidna lutea</name>
    <dbReference type="NCBI Taxonomy" id="447679"/>
    <lineage>
        <taxon>Bacteria</taxon>
        <taxon>Pseudomonadati</taxon>
        <taxon>Bacteroidota</taxon>
        <taxon>Cytophagia</taxon>
        <taxon>Cytophagales</taxon>
        <taxon>Reichenbachiellaceae</taxon>
        <taxon>Ekhidna</taxon>
    </lineage>
</organism>
<protein>
    <recommendedName>
        <fullName evidence="4">O-Antigen ligase</fullName>
    </recommendedName>
</protein>
<dbReference type="Proteomes" id="UP000198393">
    <property type="component" value="Unassembled WGS sequence"/>
</dbReference>
<dbReference type="RefSeq" id="WP_144017313.1">
    <property type="nucleotide sequence ID" value="NZ_FZPD01000001.1"/>
</dbReference>
<feature type="transmembrane region" description="Helical" evidence="1">
    <location>
        <begin position="262"/>
        <end position="290"/>
    </location>
</feature>
<reference evidence="2 3" key="1">
    <citation type="submission" date="2017-06" db="EMBL/GenBank/DDBJ databases">
        <authorList>
            <person name="Kim H.J."/>
            <person name="Triplett B.A."/>
        </authorList>
    </citation>
    <scope>NUCLEOTIDE SEQUENCE [LARGE SCALE GENOMIC DNA]</scope>
    <source>
        <strain evidence="2 3">DSM 19307</strain>
    </source>
</reference>
<keyword evidence="1" id="KW-1133">Transmembrane helix</keyword>
<gene>
    <name evidence="2" type="ORF">SAMN05421640_0650</name>
</gene>
<keyword evidence="3" id="KW-1185">Reference proteome</keyword>
<feature type="transmembrane region" description="Helical" evidence="1">
    <location>
        <begin position="231"/>
        <end position="250"/>
    </location>
</feature>
<proteinExistence type="predicted"/>
<dbReference type="EMBL" id="FZPD01000001">
    <property type="protein sequence ID" value="SNS55690.1"/>
    <property type="molecule type" value="Genomic_DNA"/>
</dbReference>
<sequence length="481" mass="54281">MQITLFGYVIFVLIMVSLIKNTRERIFDLTIFLIPFFYTTAIILPFASIKPFQLSGALLVFIYLFDQLRRLVSSPKEYAFTKTDLLAIGFLAILGLSLFMPSIFSNSVKVIPEGSMEYDSIYFAIPLKFSSGHITQLLYPSFGVFLFMSISSAIHSHERLKKVVDILLIVLVLLFIFIVFFHFCNLTGRQDLLGSVFAFFIADSERGLFVNDIHAIGSIIRSFTFVGEPGYTALFYIMMLGLIIGTRYGGYKNGYHKMKIQYLIPIILISILLLASTTGYLGVFTWIIAFLVTLKLRVGSEINYFTDKQILVIAGVVFATFGVVFMIIVNIVGIDLIAFFIEHISKIGGEYGSGASRLSAIKYTFNEVFMKAPILGVGYGSHKTSALFFTLLANVGIVGLTMFLWLNIFIFRRAWKAMVFTRTPDLAQITFAIITSYLSMMPLLLFVKSLVSILFGWYWLLLAMLEACYRLYKKEGISHSS</sequence>
<keyword evidence="1" id="KW-0812">Transmembrane</keyword>
<evidence type="ECO:0008006" key="4">
    <source>
        <dbReference type="Google" id="ProtNLM"/>
    </source>
</evidence>
<feature type="transmembrane region" description="Helical" evidence="1">
    <location>
        <begin position="6"/>
        <end position="22"/>
    </location>
</feature>
<dbReference type="AlphaFoldDB" id="A0A239FF88"/>
<accession>A0A239FF88</accession>
<feature type="transmembrane region" description="Helical" evidence="1">
    <location>
        <begin position="137"/>
        <end position="154"/>
    </location>
</feature>
<feature type="transmembrane region" description="Helical" evidence="1">
    <location>
        <begin position="386"/>
        <end position="406"/>
    </location>
</feature>
<name>A0A239FF88_EKHLU</name>
<evidence type="ECO:0000256" key="1">
    <source>
        <dbReference type="SAM" id="Phobius"/>
    </source>
</evidence>
<feature type="transmembrane region" description="Helical" evidence="1">
    <location>
        <begin position="84"/>
        <end position="104"/>
    </location>
</feature>
<feature type="transmembrane region" description="Helical" evidence="1">
    <location>
        <begin position="310"/>
        <end position="340"/>
    </location>
</feature>
<evidence type="ECO:0000313" key="2">
    <source>
        <dbReference type="EMBL" id="SNS55690.1"/>
    </source>
</evidence>